<reference evidence="1" key="1">
    <citation type="submission" date="2018-05" db="EMBL/GenBank/DDBJ databases">
        <authorList>
            <person name="Lanie J.A."/>
            <person name="Ng W.-L."/>
            <person name="Kazmierczak K.M."/>
            <person name="Andrzejewski T.M."/>
            <person name="Davidsen T.M."/>
            <person name="Wayne K.J."/>
            <person name="Tettelin H."/>
            <person name="Glass J.I."/>
            <person name="Rusch D."/>
            <person name="Podicherti R."/>
            <person name="Tsui H.-C.T."/>
            <person name="Winkler M.E."/>
        </authorList>
    </citation>
    <scope>NUCLEOTIDE SEQUENCE</scope>
</reference>
<evidence type="ECO:0000313" key="1">
    <source>
        <dbReference type="EMBL" id="SVC15899.1"/>
    </source>
</evidence>
<accession>A0A382JVU3</accession>
<dbReference type="AlphaFoldDB" id="A0A382JVU3"/>
<dbReference type="EMBL" id="UINC01076590">
    <property type="protein sequence ID" value="SVC15899.1"/>
    <property type="molecule type" value="Genomic_DNA"/>
</dbReference>
<protein>
    <submittedName>
        <fullName evidence="1">Uncharacterized protein</fullName>
    </submittedName>
</protein>
<sequence>MNLSEHILSELNKVKFNYIQPENKRNIKYQIYKKIRKNFFKNDLFNLNKETLDELDRDYLKKIKVIKDYNHMSTPAIGIMFN</sequence>
<feature type="non-terminal residue" evidence="1">
    <location>
        <position position="82"/>
    </location>
</feature>
<gene>
    <name evidence="1" type="ORF">METZ01_LOCUS268753</name>
</gene>
<proteinExistence type="predicted"/>
<organism evidence="1">
    <name type="scientific">marine metagenome</name>
    <dbReference type="NCBI Taxonomy" id="408172"/>
    <lineage>
        <taxon>unclassified sequences</taxon>
        <taxon>metagenomes</taxon>
        <taxon>ecological metagenomes</taxon>
    </lineage>
</organism>
<name>A0A382JVU3_9ZZZZ</name>